<dbReference type="GO" id="GO:0003700">
    <property type="term" value="F:DNA-binding transcription factor activity"/>
    <property type="evidence" value="ECO:0007669"/>
    <property type="project" value="InterPro"/>
</dbReference>
<keyword evidence="7" id="KW-0804">Transcription</keyword>
<dbReference type="GO" id="GO:0000160">
    <property type="term" value="P:phosphorelay signal transduction system"/>
    <property type="evidence" value="ECO:0007669"/>
    <property type="project" value="UniProtKB-KW"/>
</dbReference>
<dbReference type="PANTHER" id="PTHR42713:SF3">
    <property type="entry name" value="TRANSCRIPTIONAL REGULATORY PROTEIN HPTR"/>
    <property type="match status" value="1"/>
</dbReference>
<accession>A0A2N8PUG6</accession>
<dbReference type="SMART" id="SM00448">
    <property type="entry name" value="REC"/>
    <property type="match status" value="1"/>
</dbReference>
<dbReference type="InterPro" id="IPR020449">
    <property type="entry name" value="Tscrpt_reg_AraC-type_HTH"/>
</dbReference>
<dbReference type="SMART" id="SM00342">
    <property type="entry name" value="HTH_ARAC"/>
    <property type="match status" value="1"/>
</dbReference>
<evidence type="ECO:0000256" key="4">
    <source>
        <dbReference type="ARBA" id="ARBA00023012"/>
    </source>
</evidence>
<gene>
    <name evidence="11" type="ORF">EK398_19925</name>
</gene>
<name>A0A2N8PUG6_ENTAV</name>
<dbReference type="Gene3D" id="3.40.50.2300">
    <property type="match status" value="1"/>
</dbReference>
<evidence type="ECO:0000259" key="10">
    <source>
        <dbReference type="PROSITE" id="PS50110"/>
    </source>
</evidence>
<keyword evidence="6" id="KW-0238">DNA-binding</keyword>
<dbReference type="PROSITE" id="PS00041">
    <property type="entry name" value="HTH_ARAC_FAMILY_1"/>
    <property type="match status" value="1"/>
</dbReference>
<dbReference type="SUPFAM" id="SSF46689">
    <property type="entry name" value="Homeodomain-like"/>
    <property type="match status" value="2"/>
</dbReference>
<dbReference type="RefSeq" id="WP_102873317.1">
    <property type="nucleotide sequence ID" value="NZ_JAQCOW010000019.1"/>
</dbReference>
<keyword evidence="4" id="KW-0902">Two-component regulatory system</keyword>
<evidence type="ECO:0000256" key="7">
    <source>
        <dbReference type="ARBA" id="ARBA00023163"/>
    </source>
</evidence>
<dbReference type="InterPro" id="IPR009057">
    <property type="entry name" value="Homeodomain-like_sf"/>
</dbReference>
<dbReference type="EMBL" id="RYZS01000002">
    <property type="protein sequence ID" value="RVU92756.1"/>
    <property type="molecule type" value="Genomic_DNA"/>
</dbReference>
<evidence type="ECO:0000259" key="9">
    <source>
        <dbReference type="PROSITE" id="PS01124"/>
    </source>
</evidence>
<keyword evidence="3 8" id="KW-0597">Phosphoprotein</keyword>
<dbReference type="InterPro" id="IPR011006">
    <property type="entry name" value="CheY-like_superfamily"/>
</dbReference>
<comment type="subcellular location">
    <subcellularLocation>
        <location evidence="1">Cytoplasm</location>
    </subcellularLocation>
</comment>
<dbReference type="PANTHER" id="PTHR42713">
    <property type="entry name" value="HISTIDINE KINASE-RELATED"/>
    <property type="match status" value="1"/>
</dbReference>
<sequence>MYKVFIAEDEHLILESLKRNLTQLSEKLPIEIAGEAGDGEVALSMILELQPDILLTDIRMPFMDGIELSQEVRQNLPDIQIIFISGFDEFTYAKAAIHLQVAEYLLKPIKIDELKASIKKVITQLEQKKQPAAIDSYSYDVKKNLFLNTLFENRVSTSEAIEEARQLNRKIAGKKFSVLLIANHINKNFADYEHFREKMTKLFVDDENLLFSCLSSRFIKILLFDTNKEELLSKADQVAVTLYSKLSNAESKLVIAVGNPVERISEIQQSYQTAKNLLDYSLIQTHHQILYYQPFGMKMNQYEKEIDLKKKIDQITTQTLHLLIDELIEKAEKSENTLLYRLALLNELNQLVEEKNKKVKTKFPIATPSNLSAIISDSTLFRNYLNQVLDFLKRTVIDESMRQYRDLIEQAILYIKQNFSDPELTLGDVASHTNLSSSHFSTVFSQSVGKTFVEYLTEQRLNEAKLLLKETDWKLSSIASEIGYNDPNYFSYIFKRKEGVSPKEYRKTRSLL</sequence>
<organism evidence="11 12">
    <name type="scientific">Enterococcus avium</name>
    <name type="common">Streptococcus avium</name>
    <dbReference type="NCBI Taxonomy" id="33945"/>
    <lineage>
        <taxon>Bacteria</taxon>
        <taxon>Bacillati</taxon>
        <taxon>Bacillota</taxon>
        <taxon>Bacilli</taxon>
        <taxon>Lactobacillales</taxon>
        <taxon>Enterococcaceae</taxon>
        <taxon>Enterococcus</taxon>
    </lineage>
</organism>
<keyword evidence="2" id="KW-0963">Cytoplasm</keyword>
<evidence type="ECO:0000256" key="1">
    <source>
        <dbReference type="ARBA" id="ARBA00004496"/>
    </source>
</evidence>
<dbReference type="CDD" id="cd17536">
    <property type="entry name" value="REC_YesN-like"/>
    <property type="match status" value="1"/>
</dbReference>
<evidence type="ECO:0000313" key="12">
    <source>
        <dbReference type="Proteomes" id="UP000288388"/>
    </source>
</evidence>
<evidence type="ECO:0000256" key="5">
    <source>
        <dbReference type="ARBA" id="ARBA00023015"/>
    </source>
</evidence>
<proteinExistence type="predicted"/>
<dbReference type="PROSITE" id="PS50110">
    <property type="entry name" value="RESPONSE_REGULATORY"/>
    <property type="match status" value="1"/>
</dbReference>
<dbReference type="InterPro" id="IPR051552">
    <property type="entry name" value="HptR"/>
</dbReference>
<dbReference type="AlphaFoldDB" id="A0A2N8PUG6"/>
<feature type="domain" description="Response regulatory" evidence="10">
    <location>
        <begin position="3"/>
        <end position="122"/>
    </location>
</feature>
<dbReference type="GO" id="GO:0005737">
    <property type="term" value="C:cytoplasm"/>
    <property type="evidence" value="ECO:0007669"/>
    <property type="project" value="UniProtKB-SubCell"/>
</dbReference>
<dbReference type="Pfam" id="PF12833">
    <property type="entry name" value="HTH_18"/>
    <property type="match status" value="1"/>
</dbReference>
<dbReference type="InterPro" id="IPR018060">
    <property type="entry name" value="HTH_AraC"/>
</dbReference>
<dbReference type="Gene3D" id="1.10.10.60">
    <property type="entry name" value="Homeodomain-like"/>
    <property type="match status" value="2"/>
</dbReference>
<evidence type="ECO:0000256" key="3">
    <source>
        <dbReference type="ARBA" id="ARBA00022553"/>
    </source>
</evidence>
<evidence type="ECO:0000256" key="8">
    <source>
        <dbReference type="PROSITE-ProRule" id="PRU00169"/>
    </source>
</evidence>
<dbReference type="SUPFAM" id="SSF52172">
    <property type="entry name" value="CheY-like"/>
    <property type="match status" value="1"/>
</dbReference>
<evidence type="ECO:0000256" key="2">
    <source>
        <dbReference type="ARBA" id="ARBA00022490"/>
    </source>
</evidence>
<dbReference type="PROSITE" id="PS01124">
    <property type="entry name" value="HTH_ARAC_FAMILY_2"/>
    <property type="match status" value="1"/>
</dbReference>
<protein>
    <submittedName>
        <fullName evidence="11">Response regulator</fullName>
    </submittedName>
</protein>
<reference evidence="11 12" key="1">
    <citation type="submission" date="2018-12" db="EMBL/GenBank/DDBJ databases">
        <title>A novel vanA-carrying plasmid in a clinical isolate of Enterococcus avium.</title>
        <authorList>
            <person name="Bernasconi O.J."/>
            <person name="Luzzaro F."/>
            <person name="Endimiani A."/>
        </authorList>
    </citation>
    <scope>NUCLEOTIDE SEQUENCE [LARGE SCALE GENOMIC DNA]</scope>
    <source>
        <strain evidence="11 12">LC0559/18</strain>
    </source>
</reference>
<dbReference type="Pfam" id="PF00072">
    <property type="entry name" value="Response_reg"/>
    <property type="match status" value="1"/>
</dbReference>
<dbReference type="PRINTS" id="PR00032">
    <property type="entry name" value="HTHARAC"/>
</dbReference>
<keyword evidence="5" id="KW-0805">Transcription regulation</keyword>
<dbReference type="InterPro" id="IPR018062">
    <property type="entry name" value="HTH_AraC-typ_CS"/>
</dbReference>
<dbReference type="Proteomes" id="UP000288388">
    <property type="component" value="Unassembled WGS sequence"/>
</dbReference>
<feature type="modified residue" description="4-aspartylphosphate" evidence="8">
    <location>
        <position position="57"/>
    </location>
</feature>
<feature type="domain" description="HTH araC/xylS-type" evidence="9">
    <location>
        <begin position="409"/>
        <end position="508"/>
    </location>
</feature>
<evidence type="ECO:0000256" key="6">
    <source>
        <dbReference type="ARBA" id="ARBA00023125"/>
    </source>
</evidence>
<comment type="caution">
    <text evidence="11">The sequence shown here is derived from an EMBL/GenBank/DDBJ whole genome shotgun (WGS) entry which is preliminary data.</text>
</comment>
<dbReference type="GO" id="GO:0043565">
    <property type="term" value="F:sequence-specific DNA binding"/>
    <property type="evidence" value="ECO:0007669"/>
    <property type="project" value="InterPro"/>
</dbReference>
<dbReference type="InterPro" id="IPR001789">
    <property type="entry name" value="Sig_transdc_resp-reg_receiver"/>
</dbReference>
<evidence type="ECO:0000313" key="11">
    <source>
        <dbReference type="EMBL" id="RVU92756.1"/>
    </source>
</evidence>